<dbReference type="GO" id="GO:1902042">
    <property type="term" value="P:negative regulation of extrinsic apoptotic signaling pathway via death domain receptors"/>
    <property type="evidence" value="ECO:0007669"/>
    <property type="project" value="TreeGrafter"/>
</dbReference>
<dbReference type="Pfam" id="PF06905">
    <property type="entry name" value="FAIM1"/>
    <property type="match status" value="1"/>
</dbReference>
<dbReference type="Proteomes" id="UP001381693">
    <property type="component" value="Unassembled WGS sequence"/>
</dbReference>
<accession>A0AAN8XPD1</accession>
<evidence type="ECO:0008006" key="3">
    <source>
        <dbReference type="Google" id="ProtNLM"/>
    </source>
</evidence>
<dbReference type="AlphaFoldDB" id="A0AAN8XPD1"/>
<dbReference type="InterPro" id="IPR038513">
    <property type="entry name" value="FAIM1_dom_sf"/>
</dbReference>
<dbReference type="PANTHER" id="PTHR13088:SF3">
    <property type="entry name" value="FAS APOPTOTIC INHIBITORY MOLECULE 1"/>
    <property type="match status" value="1"/>
</dbReference>
<organism evidence="1 2">
    <name type="scientific">Halocaridina rubra</name>
    <name type="common">Hawaiian red shrimp</name>
    <dbReference type="NCBI Taxonomy" id="373956"/>
    <lineage>
        <taxon>Eukaryota</taxon>
        <taxon>Metazoa</taxon>
        <taxon>Ecdysozoa</taxon>
        <taxon>Arthropoda</taxon>
        <taxon>Crustacea</taxon>
        <taxon>Multicrustacea</taxon>
        <taxon>Malacostraca</taxon>
        <taxon>Eumalacostraca</taxon>
        <taxon>Eucarida</taxon>
        <taxon>Decapoda</taxon>
        <taxon>Pleocyemata</taxon>
        <taxon>Caridea</taxon>
        <taxon>Atyoidea</taxon>
        <taxon>Atyidae</taxon>
        <taxon>Halocaridina</taxon>
    </lineage>
</organism>
<gene>
    <name evidence="1" type="ORF">SK128_001420</name>
</gene>
<sequence>MVNKKISGTTASFPWQRYDNKPHQQRIFTSVKNSVVSSFSSAMGLGGDLVALWEVRLSDGVHKIGFEHGTTTGRRVLWVDGKERVHHDWMFKLVGTEAFSIGDTKCVIKIEPVGGFSYEYSLEVNGRSYKKFSENQSKILKTWLLPMEDEETSSPYMRIVLERDTLDVWVNGKKLETAGEFVEDGTETHFDLGGHPAYIKAVSSGNRREGIIHSLVVDGTEIPESLE</sequence>
<dbReference type="InterPro" id="IPR010695">
    <property type="entry name" value="FAIM1"/>
</dbReference>
<evidence type="ECO:0000313" key="2">
    <source>
        <dbReference type="Proteomes" id="UP001381693"/>
    </source>
</evidence>
<evidence type="ECO:0000313" key="1">
    <source>
        <dbReference type="EMBL" id="KAK7083234.1"/>
    </source>
</evidence>
<dbReference type="Gene3D" id="2.40.128.180">
    <property type="match status" value="2"/>
</dbReference>
<dbReference type="EMBL" id="JAXCGZ010003784">
    <property type="protein sequence ID" value="KAK7083234.1"/>
    <property type="molecule type" value="Genomic_DNA"/>
</dbReference>
<dbReference type="FunFam" id="2.40.128.180:FF:000001">
    <property type="entry name" value="Fas apoptotic inhibitory molecule 1"/>
    <property type="match status" value="1"/>
</dbReference>
<dbReference type="PANTHER" id="PTHR13088">
    <property type="entry name" value="FAS APOPTOTIC INHIBITORY MOLECULE FAIM"/>
    <property type="match status" value="1"/>
</dbReference>
<reference evidence="1 2" key="1">
    <citation type="submission" date="2023-11" db="EMBL/GenBank/DDBJ databases">
        <title>Halocaridina rubra genome assembly.</title>
        <authorList>
            <person name="Smith C."/>
        </authorList>
    </citation>
    <scope>NUCLEOTIDE SEQUENCE [LARGE SCALE GENOMIC DNA]</scope>
    <source>
        <strain evidence="1">EP-1</strain>
        <tissue evidence="1">Whole</tissue>
    </source>
</reference>
<comment type="caution">
    <text evidence="1">The sequence shown here is derived from an EMBL/GenBank/DDBJ whole genome shotgun (WGS) entry which is preliminary data.</text>
</comment>
<keyword evidence="2" id="KW-1185">Reference proteome</keyword>
<name>A0AAN8XPD1_HALRR</name>
<proteinExistence type="predicted"/>
<protein>
    <recommendedName>
        <fullName evidence="3">Fas apoptotic inhibitory molecule 1</fullName>
    </recommendedName>
</protein>